<dbReference type="RefSeq" id="WP_014126976.1">
    <property type="nucleotide sequence ID" value="NC_016070.1"/>
</dbReference>
<dbReference type="EMBL" id="FN869859">
    <property type="protein sequence ID" value="CCC81721.1"/>
    <property type="molecule type" value="Genomic_DNA"/>
</dbReference>
<protein>
    <submittedName>
        <fullName evidence="1">NAD(FAD)-dependent dehydrogenase</fullName>
    </submittedName>
</protein>
<dbReference type="AlphaFoldDB" id="G4RJH6"/>
<organism evidence="1 2">
    <name type="scientific">Thermoproteus tenax (strain ATCC 35583 / DSM 2078 / JCM 9277 / NBRC 100435 / Kra 1)</name>
    <dbReference type="NCBI Taxonomy" id="768679"/>
    <lineage>
        <taxon>Archaea</taxon>
        <taxon>Thermoproteota</taxon>
        <taxon>Thermoprotei</taxon>
        <taxon>Thermoproteales</taxon>
        <taxon>Thermoproteaceae</taxon>
        <taxon>Thermoproteus</taxon>
    </lineage>
</organism>
<gene>
    <name evidence="1" type="ordered locus">TTX_1077</name>
</gene>
<sequence>MVRVVVVGGGIAGIYFAHRLLQSTKAEVILVEPKPHHEFVIGIPMAYGGLLSFKELLFPLSGLKRVKHVADAAAGVEGTCVRLRGSANVCGDYLVLAPGSYKVGTAEYWSVEGSERLFERIKPARAVRFVVSEYTPVIGFQELAYALKARFPEKEVSVHLVYVSNDYIFLLEPWKAKAKEIGVEVSEDPPPAKPSGEVHISVPAVRPHPLAVGLEVKPETLETQYERVFLIGDSSLLKLRLPPIGWGSLWQASLAAQAVASEIERGYVEVRPDEWTANTDPESFKRWLTYRMTTGTPLVHLKGLYEIWAKRVISSL</sequence>
<accession>G4RJH6</accession>
<keyword evidence="2" id="KW-1185">Reference proteome</keyword>
<dbReference type="PATRIC" id="fig|768679.9.peg.1086"/>
<dbReference type="SUPFAM" id="SSF51905">
    <property type="entry name" value="FAD/NAD(P)-binding domain"/>
    <property type="match status" value="1"/>
</dbReference>
<dbReference type="KEGG" id="ttn:TTX_1077"/>
<dbReference type="PaxDb" id="768679-TTX_1077"/>
<proteinExistence type="predicted"/>
<dbReference type="OrthoDB" id="26124at2157"/>
<dbReference type="STRING" id="768679.TTX_1077"/>
<dbReference type="InterPro" id="IPR052541">
    <property type="entry name" value="SQRD"/>
</dbReference>
<dbReference type="Proteomes" id="UP000002654">
    <property type="component" value="Chromosome"/>
</dbReference>
<dbReference type="HOGENOM" id="CLU_878845_0_0_2"/>
<dbReference type="PANTHER" id="PTHR43755">
    <property type="match status" value="1"/>
</dbReference>
<name>G4RJH6_THETK</name>
<dbReference type="PANTHER" id="PTHR43755:SF1">
    <property type="entry name" value="FAD-DEPENDENT PYRIDINE NUCLEOTIDE-DISULPHIDE OXIDOREDUCTASE"/>
    <property type="match status" value="1"/>
</dbReference>
<reference evidence="1 2" key="1">
    <citation type="journal article" date="2011" name="PLoS ONE">
        <title>The complete genome sequence of Thermoproteus tenax: a physiologically versatile member of the Crenarchaeota.</title>
        <authorList>
            <person name="Siebers B."/>
            <person name="Zaparty M."/>
            <person name="Raddatz G."/>
            <person name="Tjaden B."/>
            <person name="Albers S.V."/>
            <person name="Bell S.D."/>
            <person name="Blombach F."/>
            <person name="Kletzin A."/>
            <person name="Kyrpides N."/>
            <person name="Lanz C."/>
            <person name="Plagens A."/>
            <person name="Rampp M."/>
            <person name="Rosinus A."/>
            <person name="von Jan M."/>
            <person name="Makarova K.S."/>
            <person name="Klenk H.P."/>
            <person name="Schuster S.C."/>
            <person name="Hensel R."/>
        </authorList>
    </citation>
    <scope>NUCLEOTIDE SEQUENCE [LARGE SCALE GENOMIC DNA]</scope>
    <source>
        <strain evidence="2">ATCC 35583 / DSM 2078 / JCM 9277 / NBRC 100435 / Kra 1</strain>
    </source>
</reference>
<dbReference type="InterPro" id="IPR036188">
    <property type="entry name" value="FAD/NAD-bd_sf"/>
</dbReference>
<evidence type="ECO:0000313" key="1">
    <source>
        <dbReference type="EMBL" id="CCC81721.1"/>
    </source>
</evidence>
<evidence type="ECO:0000313" key="2">
    <source>
        <dbReference type="Proteomes" id="UP000002654"/>
    </source>
</evidence>
<dbReference type="GeneID" id="11261966"/>
<dbReference type="Gene3D" id="3.50.50.100">
    <property type="match status" value="1"/>
</dbReference>
<dbReference type="eggNOG" id="arCOG05543">
    <property type="taxonomic scope" value="Archaea"/>
</dbReference>